<dbReference type="Pfam" id="PF05048">
    <property type="entry name" value="NosD"/>
    <property type="match status" value="1"/>
</dbReference>
<proteinExistence type="predicted"/>
<accession>A0A9D1W9V0</accession>
<dbReference type="InterPro" id="IPR006626">
    <property type="entry name" value="PbH1"/>
</dbReference>
<comment type="pathway">
    <text evidence="1">Protein modification; protein ubiquitination.</text>
</comment>
<evidence type="ECO:0000313" key="6">
    <source>
        <dbReference type="Proteomes" id="UP000824156"/>
    </source>
</evidence>
<feature type="domain" description="Carbohydrate-binding/sugar hydrolysis" evidence="4">
    <location>
        <begin position="67"/>
        <end position="208"/>
    </location>
</feature>
<evidence type="ECO:0000256" key="1">
    <source>
        <dbReference type="ARBA" id="ARBA00004906"/>
    </source>
</evidence>
<organism evidence="5 6">
    <name type="scientific">Candidatus Sphingobacterium stercoripullorum</name>
    <dbReference type="NCBI Taxonomy" id="2838759"/>
    <lineage>
        <taxon>Bacteria</taxon>
        <taxon>Pseudomonadati</taxon>
        <taxon>Bacteroidota</taxon>
        <taxon>Sphingobacteriia</taxon>
        <taxon>Sphingobacteriales</taxon>
        <taxon>Sphingobacteriaceae</taxon>
        <taxon>Sphingobacterium</taxon>
    </lineage>
</organism>
<dbReference type="PANTHER" id="PTHR22990">
    <property type="entry name" value="F-BOX ONLY PROTEIN"/>
    <property type="match status" value="1"/>
</dbReference>
<dbReference type="InterPro" id="IPR006633">
    <property type="entry name" value="Carb-bd_sugar_hydrolysis-dom"/>
</dbReference>
<name>A0A9D1W9V0_9SPHI</name>
<dbReference type="SMART" id="SM00710">
    <property type="entry name" value="PbH1"/>
    <property type="match status" value="10"/>
</dbReference>
<feature type="domain" description="Carbohydrate-binding/sugar hydrolysis" evidence="4">
    <location>
        <begin position="215"/>
        <end position="375"/>
    </location>
</feature>
<dbReference type="InterPro" id="IPR022441">
    <property type="entry name" value="Para_beta_helix_rpt-2"/>
</dbReference>
<comment type="caution">
    <text evidence="5">The sequence shown here is derived from an EMBL/GenBank/DDBJ whole genome shotgun (WGS) entry which is preliminary data.</text>
</comment>
<dbReference type="NCBIfam" id="TIGR03804">
    <property type="entry name" value="para_beta_helix"/>
    <property type="match status" value="1"/>
</dbReference>
<dbReference type="SUPFAM" id="SSF51126">
    <property type="entry name" value="Pectin lyase-like"/>
    <property type="match status" value="1"/>
</dbReference>
<dbReference type="Proteomes" id="UP000824156">
    <property type="component" value="Unassembled WGS sequence"/>
</dbReference>
<reference evidence="5" key="2">
    <citation type="submission" date="2021-04" db="EMBL/GenBank/DDBJ databases">
        <authorList>
            <person name="Gilroy R."/>
        </authorList>
    </citation>
    <scope>NUCLEOTIDE SEQUENCE</scope>
    <source>
        <strain evidence="5">1719</strain>
    </source>
</reference>
<dbReference type="InterPro" id="IPR051550">
    <property type="entry name" value="SCF-Subunits/Alg-Epimerases"/>
</dbReference>
<dbReference type="InterPro" id="IPR026464">
    <property type="entry name" value="NosD_copper_fam"/>
</dbReference>
<evidence type="ECO:0000313" key="5">
    <source>
        <dbReference type="EMBL" id="HIX55304.1"/>
    </source>
</evidence>
<dbReference type="Gene3D" id="2.160.20.10">
    <property type="entry name" value="Single-stranded right-handed beta-helix, Pectin lyase-like"/>
    <property type="match status" value="2"/>
</dbReference>
<dbReference type="EMBL" id="DXEZ01000270">
    <property type="protein sequence ID" value="HIX55304.1"/>
    <property type="molecule type" value="Genomic_DNA"/>
</dbReference>
<evidence type="ECO:0000256" key="3">
    <source>
        <dbReference type="ARBA" id="ARBA00022786"/>
    </source>
</evidence>
<evidence type="ECO:0000256" key="2">
    <source>
        <dbReference type="ARBA" id="ARBA00022737"/>
    </source>
</evidence>
<dbReference type="AlphaFoldDB" id="A0A9D1W9V0"/>
<dbReference type="InterPro" id="IPR012334">
    <property type="entry name" value="Pectin_lyas_fold"/>
</dbReference>
<gene>
    <name evidence="5" type="ORF">H9853_09770</name>
</gene>
<protein>
    <submittedName>
        <fullName evidence="5">Nitrous oxide reductase family maturation protein NosD</fullName>
    </submittedName>
</protein>
<dbReference type="InterPro" id="IPR011050">
    <property type="entry name" value="Pectin_lyase_fold/virulence"/>
</dbReference>
<dbReference type="PANTHER" id="PTHR22990:SF15">
    <property type="entry name" value="F-BOX ONLY PROTEIN 10"/>
    <property type="match status" value="1"/>
</dbReference>
<reference evidence="5" key="1">
    <citation type="journal article" date="2021" name="PeerJ">
        <title>Extensive microbial diversity within the chicken gut microbiome revealed by metagenomics and culture.</title>
        <authorList>
            <person name="Gilroy R."/>
            <person name="Ravi A."/>
            <person name="Getino M."/>
            <person name="Pursley I."/>
            <person name="Horton D.L."/>
            <person name="Alikhan N.F."/>
            <person name="Baker D."/>
            <person name="Gharbi K."/>
            <person name="Hall N."/>
            <person name="Watson M."/>
            <person name="Adriaenssens E.M."/>
            <person name="Foster-Nyarko E."/>
            <person name="Jarju S."/>
            <person name="Secka A."/>
            <person name="Antonio M."/>
            <person name="Oren A."/>
            <person name="Chaudhuri R.R."/>
            <person name="La Ragione R."/>
            <person name="Hildebrand F."/>
            <person name="Pallen M.J."/>
        </authorList>
    </citation>
    <scope>NUCLEOTIDE SEQUENCE</scope>
    <source>
        <strain evidence="5">1719</strain>
    </source>
</reference>
<dbReference type="SMART" id="SM00722">
    <property type="entry name" value="CASH"/>
    <property type="match status" value="2"/>
</dbReference>
<dbReference type="InterPro" id="IPR007742">
    <property type="entry name" value="NosD_dom"/>
</dbReference>
<evidence type="ECO:0000259" key="4">
    <source>
        <dbReference type="SMART" id="SM00722"/>
    </source>
</evidence>
<keyword evidence="3" id="KW-0833">Ubl conjugation pathway</keyword>
<dbReference type="NCBIfam" id="TIGR04247">
    <property type="entry name" value="NosD_copper_fam"/>
    <property type="match status" value="1"/>
</dbReference>
<keyword evidence="2" id="KW-0677">Repeat</keyword>
<sequence>MGKYYQSTKFISNGKLIALSVISLLYLLTSICFASGLKTITVSKTDKGVKSIVQAVEMAVPGDTVLISEGLYQEGGPILIDKPLTLISLENAVIDGQFKGEIIQVFSDDVTIKGLTIQSSGSSNFEDIAALRVRKAKNIQILNNEFRNNFFAVLIQEGSQCTITDNVLYADQDAPKRQLANGIHCWKSNRIKILNNHVSGHRDGIYLEFVTDSEINKNISTNNSRYGLHFMFSHDNGYHYNTIRENGAGVAVMYSKRVSMTHNTFSDNWGNAAYAILLKDINDSEIYHNHFERNTVGVLAEGSTRIKMQYNHFKNNGWGLKIMGSCDNVQVNANNFLNNTFDLATNTSFLDNNFDGNYWDKYEGYDLDRDGVGDVPFRPVGLYSLLIERNPSILMLFRSFFVNLMDKAERILPGLTPVNLIDETPLMRSVKTEIEQL</sequence>